<dbReference type="InParanoid" id="W4K0E0"/>
<dbReference type="EMBL" id="KI925461">
    <property type="protein sequence ID" value="ETW79209.1"/>
    <property type="molecule type" value="Genomic_DNA"/>
</dbReference>
<dbReference type="KEGG" id="hir:HETIRDRAFT_435649"/>
<feature type="domain" description="RING-type" evidence="7">
    <location>
        <begin position="161"/>
        <end position="212"/>
    </location>
</feature>
<keyword evidence="2 4" id="KW-0863">Zinc-finger</keyword>
<protein>
    <recommendedName>
        <fullName evidence="7">RING-type domain-containing protein</fullName>
    </recommendedName>
</protein>
<dbReference type="GeneID" id="20674837"/>
<feature type="compositionally biased region" description="Basic and acidic residues" evidence="6">
    <location>
        <begin position="48"/>
        <end position="58"/>
    </location>
</feature>
<keyword evidence="3" id="KW-0862">Zinc</keyword>
<dbReference type="PROSITE" id="PS50089">
    <property type="entry name" value="ZF_RING_2"/>
    <property type="match status" value="1"/>
</dbReference>
<proteinExistence type="predicted"/>
<feature type="compositionally biased region" description="Polar residues" evidence="6">
    <location>
        <begin position="1"/>
        <end position="10"/>
    </location>
</feature>
<accession>W4K0E0</accession>
<evidence type="ECO:0000256" key="2">
    <source>
        <dbReference type="ARBA" id="ARBA00022771"/>
    </source>
</evidence>
<dbReference type="Pfam" id="PF00097">
    <property type="entry name" value="zf-C3HC4"/>
    <property type="match status" value="1"/>
</dbReference>
<dbReference type="InterPro" id="IPR001841">
    <property type="entry name" value="Znf_RING"/>
</dbReference>
<evidence type="ECO:0000256" key="4">
    <source>
        <dbReference type="PROSITE-ProRule" id="PRU00175"/>
    </source>
</evidence>
<dbReference type="eggNOG" id="ENOG502SP5M">
    <property type="taxonomic scope" value="Eukaryota"/>
</dbReference>
<dbReference type="HOGENOM" id="CLU_064533_0_0_1"/>
<dbReference type="InterPro" id="IPR013083">
    <property type="entry name" value="Znf_RING/FYVE/PHD"/>
</dbReference>
<sequence length="333" mass="37638">MSSVIITRSQNKPRRSDRLSGAQTPKRGPTMFVQIESVRRPLKRKRSPSVERKRERENIPLATPSASKGSRVPSFQLPRISQAQKKLLEHETALKQKEKDIKRREADVDKKLETMRQVEFVIDKSESALASVRKELLEFVDLHIIPGAEASLQRLEADFTCPLCLDVMACPYALNAPRCGHTFCGLCLLQWYFSCLHGCGGWHEQVECPICRSPSQIAHGLLPRSIFSCPFIPNRLVGNQIDDSVTKLSAMGALASRAMNITIGGSNKKKRKVSEIEEEKISPIVMDWAENGSSKQDWTKRMERGRTEMAFITSQWVSLTPYDFLDVKKRLGV</sequence>
<keyword evidence="1" id="KW-0479">Metal-binding</keyword>
<keyword evidence="5" id="KW-0175">Coiled coil</keyword>
<evidence type="ECO:0000256" key="1">
    <source>
        <dbReference type="ARBA" id="ARBA00022723"/>
    </source>
</evidence>
<dbReference type="InterPro" id="IPR017907">
    <property type="entry name" value="Znf_RING_CS"/>
</dbReference>
<feature type="coiled-coil region" evidence="5">
    <location>
        <begin position="80"/>
        <end position="114"/>
    </location>
</feature>
<organism evidence="8 9">
    <name type="scientific">Heterobasidion irregulare (strain TC 32-1)</name>
    <dbReference type="NCBI Taxonomy" id="747525"/>
    <lineage>
        <taxon>Eukaryota</taxon>
        <taxon>Fungi</taxon>
        <taxon>Dikarya</taxon>
        <taxon>Basidiomycota</taxon>
        <taxon>Agaricomycotina</taxon>
        <taxon>Agaricomycetes</taxon>
        <taxon>Russulales</taxon>
        <taxon>Bondarzewiaceae</taxon>
        <taxon>Heterobasidion</taxon>
        <taxon>Heterobasidion annosum species complex</taxon>
    </lineage>
</organism>
<dbReference type="Proteomes" id="UP000030671">
    <property type="component" value="Unassembled WGS sequence"/>
</dbReference>
<reference evidence="8 9" key="1">
    <citation type="journal article" date="2012" name="New Phytol.">
        <title>Insight into trade-off between wood decay and parasitism from the genome of a fungal forest pathogen.</title>
        <authorList>
            <person name="Olson A."/>
            <person name="Aerts A."/>
            <person name="Asiegbu F."/>
            <person name="Belbahri L."/>
            <person name="Bouzid O."/>
            <person name="Broberg A."/>
            <person name="Canback B."/>
            <person name="Coutinho P.M."/>
            <person name="Cullen D."/>
            <person name="Dalman K."/>
            <person name="Deflorio G."/>
            <person name="van Diepen L.T."/>
            <person name="Dunand C."/>
            <person name="Duplessis S."/>
            <person name="Durling M."/>
            <person name="Gonthier P."/>
            <person name="Grimwood J."/>
            <person name="Fossdal C.G."/>
            <person name="Hansson D."/>
            <person name="Henrissat B."/>
            <person name="Hietala A."/>
            <person name="Himmelstrand K."/>
            <person name="Hoffmeister D."/>
            <person name="Hogberg N."/>
            <person name="James T.Y."/>
            <person name="Karlsson M."/>
            <person name="Kohler A."/>
            <person name="Kues U."/>
            <person name="Lee Y.H."/>
            <person name="Lin Y.C."/>
            <person name="Lind M."/>
            <person name="Lindquist E."/>
            <person name="Lombard V."/>
            <person name="Lucas S."/>
            <person name="Lunden K."/>
            <person name="Morin E."/>
            <person name="Murat C."/>
            <person name="Park J."/>
            <person name="Raffaello T."/>
            <person name="Rouze P."/>
            <person name="Salamov A."/>
            <person name="Schmutz J."/>
            <person name="Solheim H."/>
            <person name="Stahlberg J."/>
            <person name="Velez H."/>
            <person name="de Vries R.P."/>
            <person name="Wiebenga A."/>
            <person name="Woodward S."/>
            <person name="Yakovlev I."/>
            <person name="Garbelotto M."/>
            <person name="Martin F."/>
            <person name="Grigoriev I.V."/>
            <person name="Stenlid J."/>
        </authorList>
    </citation>
    <scope>NUCLEOTIDE SEQUENCE [LARGE SCALE GENOMIC DNA]</scope>
    <source>
        <strain evidence="8 9">TC 32-1</strain>
    </source>
</reference>
<dbReference type="PROSITE" id="PS00518">
    <property type="entry name" value="ZF_RING_1"/>
    <property type="match status" value="1"/>
</dbReference>
<dbReference type="PANTHER" id="PTHR22894:SF5">
    <property type="entry name" value="RING-TYPE DOMAIN-CONTAINING PROTEIN"/>
    <property type="match status" value="1"/>
</dbReference>
<dbReference type="SUPFAM" id="SSF57850">
    <property type="entry name" value="RING/U-box"/>
    <property type="match status" value="1"/>
</dbReference>
<dbReference type="Gene3D" id="3.30.40.10">
    <property type="entry name" value="Zinc/RING finger domain, C3HC4 (zinc finger)"/>
    <property type="match status" value="1"/>
</dbReference>
<evidence type="ECO:0000313" key="8">
    <source>
        <dbReference type="EMBL" id="ETW79209.1"/>
    </source>
</evidence>
<dbReference type="InterPro" id="IPR018957">
    <property type="entry name" value="Znf_C3HC4_RING-type"/>
</dbReference>
<dbReference type="AlphaFoldDB" id="W4K0E0"/>
<evidence type="ECO:0000256" key="5">
    <source>
        <dbReference type="SAM" id="Coils"/>
    </source>
</evidence>
<dbReference type="GO" id="GO:0008270">
    <property type="term" value="F:zinc ion binding"/>
    <property type="evidence" value="ECO:0007669"/>
    <property type="project" value="UniProtKB-KW"/>
</dbReference>
<keyword evidence="9" id="KW-1185">Reference proteome</keyword>
<dbReference type="RefSeq" id="XP_009549463.1">
    <property type="nucleotide sequence ID" value="XM_009551168.1"/>
</dbReference>
<evidence type="ECO:0000256" key="6">
    <source>
        <dbReference type="SAM" id="MobiDB-lite"/>
    </source>
</evidence>
<gene>
    <name evidence="8" type="ORF">HETIRDRAFT_435649</name>
</gene>
<feature type="region of interest" description="Disordered" evidence="6">
    <location>
        <begin position="1"/>
        <end position="72"/>
    </location>
</feature>
<dbReference type="OrthoDB" id="6105938at2759"/>
<name>W4K0E0_HETIT</name>
<dbReference type="InterPro" id="IPR038896">
    <property type="entry name" value="RNF170"/>
</dbReference>
<evidence type="ECO:0000259" key="7">
    <source>
        <dbReference type="PROSITE" id="PS50089"/>
    </source>
</evidence>
<dbReference type="PANTHER" id="PTHR22894">
    <property type="entry name" value="RING-TYPE DOMAIN-CONTAINING PROTEIN"/>
    <property type="match status" value="1"/>
</dbReference>
<dbReference type="GO" id="GO:0061630">
    <property type="term" value="F:ubiquitin protein ligase activity"/>
    <property type="evidence" value="ECO:0007669"/>
    <property type="project" value="InterPro"/>
</dbReference>
<evidence type="ECO:0000313" key="9">
    <source>
        <dbReference type="Proteomes" id="UP000030671"/>
    </source>
</evidence>
<evidence type="ECO:0000256" key="3">
    <source>
        <dbReference type="ARBA" id="ARBA00022833"/>
    </source>
</evidence>